<evidence type="ECO:0000313" key="1">
    <source>
        <dbReference type="EMBL" id="MBN3051616.1"/>
    </source>
</evidence>
<evidence type="ECO:0000313" key="2">
    <source>
        <dbReference type="Proteomes" id="UP000768524"/>
    </source>
</evidence>
<protein>
    <submittedName>
        <fullName evidence="1">Uncharacterized protein</fullName>
    </submittedName>
</protein>
<accession>A0AAE2WEJ0</accession>
<dbReference type="RefSeq" id="WP_205558186.1">
    <property type="nucleotide sequence ID" value="NZ_JACGEN010000024.1"/>
</dbReference>
<dbReference type="AlphaFoldDB" id="A0AAE2WEJ0"/>
<gene>
    <name evidence="1" type="ORF">H4F45_09020</name>
</gene>
<reference evidence="1" key="1">
    <citation type="submission" date="2020-07" db="EMBL/GenBank/DDBJ databases">
        <title>A pangenomic view of the genus Pectobacterium provides insights into genome organization, phylogeny, and virulence.</title>
        <authorList>
            <person name="Jonkheer E."/>
            <person name="Brankovics B."/>
            <person name="Houwers I."/>
            <person name="Van Der Wolf J."/>
            <person name="Bonants P."/>
            <person name="Vreeburg R."/>
            <person name="Bollema R."/>
            <person name="De Haan J."/>
            <person name="Berke L."/>
            <person name="De Ridder D."/>
            <person name="Smit S."/>
            <person name="Van Der Lee T.A.J."/>
        </authorList>
    </citation>
    <scope>NUCLEOTIDE SEQUENCE</scope>
    <source>
        <strain evidence="1">NAK:433</strain>
    </source>
</reference>
<proteinExistence type="predicted"/>
<sequence length="66" mass="7289">MMEKRLGLFLRQETFPVNISNLLSRNETGAILRMFTTAIKQGDVIQVVMASSGFHSSSDISVSLSQ</sequence>
<dbReference type="Proteomes" id="UP000768524">
    <property type="component" value="Unassembled WGS sequence"/>
</dbReference>
<comment type="caution">
    <text evidence="1">The sequence shown here is derived from an EMBL/GenBank/DDBJ whole genome shotgun (WGS) entry which is preliminary data.</text>
</comment>
<organism evidence="1 2">
    <name type="scientific">Pectobacterium brasiliense</name>
    <dbReference type="NCBI Taxonomy" id="180957"/>
    <lineage>
        <taxon>Bacteria</taxon>
        <taxon>Pseudomonadati</taxon>
        <taxon>Pseudomonadota</taxon>
        <taxon>Gammaproteobacteria</taxon>
        <taxon>Enterobacterales</taxon>
        <taxon>Pectobacteriaceae</taxon>
        <taxon>Pectobacterium</taxon>
    </lineage>
</organism>
<dbReference type="EMBL" id="JACGEP010000019">
    <property type="protein sequence ID" value="MBN3051616.1"/>
    <property type="molecule type" value="Genomic_DNA"/>
</dbReference>
<name>A0AAE2WEJ0_9GAMM</name>